<dbReference type="PANTHER" id="PTHR32089">
    <property type="entry name" value="METHYL-ACCEPTING CHEMOTAXIS PROTEIN MCPB"/>
    <property type="match status" value="1"/>
</dbReference>
<dbReference type="InterPro" id="IPR035965">
    <property type="entry name" value="PAS-like_dom_sf"/>
</dbReference>
<dbReference type="CDD" id="cd00130">
    <property type="entry name" value="PAS"/>
    <property type="match status" value="2"/>
</dbReference>
<dbReference type="PANTHER" id="PTHR32089:SF112">
    <property type="entry name" value="LYSOZYME-LIKE PROTEIN-RELATED"/>
    <property type="match status" value="1"/>
</dbReference>
<dbReference type="InterPro" id="IPR004089">
    <property type="entry name" value="MCPsignal_dom"/>
</dbReference>
<evidence type="ECO:0000256" key="10">
    <source>
        <dbReference type="SAM" id="Coils"/>
    </source>
</evidence>
<feature type="domain" description="Methyl-accepting transducer" evidence="11">
    <location>
        <begin position="262"/>
        <end position="438"/>
    </location>
</feature>
<dbReference type="Pfam" id="PF08447">
    <property type="entry name" value="PAS_3"/>
    <property type="match status" value="1"/>
</dbReference>
<dbReference type="Gene3D" id="3.30.450.20">
    <property type="entry name" value="PAS domain"/>
    <property type="match status" value="2"/>
</dbReference>
<dbReference type="Pfam" id="PF00015">
    <property type="entry name" value="MCPsignal"/>
    <property type="match status" value="1"/>
</dbReference>
<evidence type="ECO:0000256" key="1">
    <source>
        <dbReference type="ARBA" id="ARBA00004236"/>
    </source>
</evidence>
<proteinExistence type="predicted"/>
<organism evidence="14 15">
    <name type="scientific">Pseudomonas asiatica</name>
    <dbReference type="NCBI Taxonomy" id="2219225"/>
    <lineage>
        <taxon>Bacteria</taxon>
        <taxon>Pseudomonadati</taxon>
        <taxon>Pseudomonadota</taxon>
        <taxon>Gammaproteobacteria</taxon>
        <taxon>Pseudomonadales</taxon>
        <taxon>Pseudomonadaceae</taxon>
        <taxon>Pseudomonas</taxon>
    </lineage>
</organism>
<evidence type="ECO:0000256" key="7">
    <source>
        <dbReference type="ARBA" id="ARBA00023136"/>
    </source>
</evidence>
<dbReference type="InterPro" id="IPR013655">
    <property type="entry name" value="PAS_fold_3"/>
</dbReference>
<dbReference type="SMART" id="SM00086">
    <property type="entry name" value="PAC"/>
    <property type="match status" value="2"/>
</dbReference>
<evidence type="ECO:0000313" key="14">
    <source>
        <dbReference type="EMBL" id="MDZ5738184.1"/>
    </source>
</evidence>
<keyword evidence="5" id="KW-0808">Transferase</keyword>
<evidence type="ECO:0000256" key="8">
    <source>
        <dbReference type="ARBA" id="ARBA00023224"/>
    </source>
</evidence>
<keyword evidence="15" id="KW-1185">Reference proteome</keyword>
<evidence type="ECO:0000256" key="3">
    <source>
        <dbReference type="ARBA" id="ARBA00022481"/>
    </source>
</evidence>
<feature type="domain" description="PAS" evidence="12">
    <location>
        <begin position="142"/>
        <end position="195"/>
    </location>
</feature>
<dbReference type="EMBL" id="JAXUBM010000007">
    <property type="protein sequence ID" value="MDZ5738184.1"/>
    <property type="molecule type" value="Genomic_DNA"/>
</dbReference>
<dbReference type="NCBIfam" id="TIGR00229">
    <property type="entry name" value="sensory_box"/>
    <property type="match status" value="2"/>
</dbReference>
<comment type="subcellular location">
    <subcellularLocation>
        <location evidence="1">Cell membrane</location>
    </subcellularLocation>
</comment>
<dbReference type="InterPro" id="IPR000700">
    <property type="entry name" value="PAS-assoc_C"/>
</dbReference>
<accession>A0ABU5KW79</accession>
<evidence type="ECO:0000259" key="11">
    <source>
        <dbReference type="PROSITE" id="PS50111"/>
    </source>
</evidence>
<dbReference type="PROSITE" id="PS50111">
    <property type="entry name" value="CHEMOTAXIS_TRANSDUC_2"/>
    <property type="match status" value="1"/>
</dbReference>
<evidence type="ECO:0000256" key="4">
    <source>
        <dbReference type="ARBA" id="ARBA00022692"/>
    </source>
</evidence>
<keyword evidence="8 9" id="KW-0807">Transducer</keyword>
<keyword evidence="4" id="KW-0812">Transmembrane</keyword>
<evidence type="ECO:0000313" key="15">
    <source>
        <dbReference type="Proteomes" id="UP001292116"/>
    </source>
</evidence>
<comment type="caution">
    <text evidence="14">The sequence shown here is derived from an EMBL/GenBank/DDBJ whole genome shotgun (WGS) entry which is preliminary data.</text>
</comment>
<dbReference type="InterPro" id="IPR000014">
    <property type="entry name" value="PAS"/>
</dbReference>
<evidence type="ECO:0000259" key="13">
    <source>
        <dbReference type="PROSITE" id="PS50113"/>
    </source>
</evidence>
<evidence type="ECO:0000256" key="5">
    <source>
        <dbReference type="ARBA" id="ARBA00022777"/>
    </source>
</evidence>
<dbReference type="Proteomes" id="UP001292116">
    <property type="component" value="Unassembled WGS sequence"/>
</dbReference>
<keyword evidence="3" id="KW-0488">Methylation</keyword>
<keyword evidence="6" id="KW-1133">Transmembrane helix</keyword>
<sequence>MFNNKLKQEIRQLREDLMSIEQVKNSLDSEMLVLQLDPQGRIEMVNANFESEMLYRGEQLLGRNIEDIVPAHVKTLDFHQRMKGAISRGEHLNGAFRLLRGNGQEAWLRSILQPVKNSEGRIKYFTLHSSDLTRTIETSREHESLIKALMRSTAVIEFDLDGTILTANDRFLGAVGYRLEQIRGKHHRIFCEPEEANSAGYQAFWDKLRRGEYVADRFKRIDAHGRVVWLEASYNPIFDAHDVLYKVVKFATVITDQVNQEQAVAEAADVAYNTSLGTDASARKATDVVTQSVSVMRGLEASMQEAAEGIQALDTQSRVIGSIIKTISDIAGQTNLLALNAAIEAARAGEQGRGFAVVADEVRQLASRTSTATEEIARVVQQNEQLAQAAVAIIDTSKRQAEQGLALADETGSVIVEIQDGAKRVVDVVGQFSSQLSL</sequence>
<evidence type="ECO:0000256" key="2">
    <source>
        <dbReference type="ARBA" id="ARBA00022475"/>
    </source>
</evidence>
<dbReference type="PROSITE" id="PS50113">
    <property type="entry name" value="PAC"/>
    <property type="match status" value="1"/>
</dbReference>
<dbReference type="SUPFAM" id="SSF55785">
    <property type="entry name" value="PYP-like sensor domain (PAS domain)"/>
    <property type="match status" value="2"/>
</dbReference>
<dbReference type="Pfam" id="PF08448">
    <property type="entry name" value="PAS_4"/>
    <property type="match status" value="1"/>
</dbReference>
<evidence type="ECO:0000259" key="12">
    <source>
        <dbReference type="PROSITE" id="PS50112"/>
    </source>
</evidence>
<dbReference type="InterPro" id="IPR013656">
    <property type="entry name" value="PAS_4"/>
</dbReference>
<dbReference type="InterPro" id="IPR001610">
    <property type="entry name" value="PAC"/>
</dbReference>
<protein>
    <submittedName>
        <fullName evidence="14">PAS domain-containing methyl-accepting chemotaxis protein</fullName>
    </submittedName>
</protein>
<feature type="domain" description="PAC" evidence="13">
    <location>
        <begin position="92"/>
        <end position="144"/>
    </location>
</feature>
<keyword evidence="10" id="KW-0175">Coiled coil</keyword>
<gene>
    <name evidence="14" type="ORF">SOW75_08295</name>
</gene>
<dbReference type="Gene3D" id="1.10.287.950">
    <property type="entry name" value="Methyl-accepting chemotaxis protein"/>
    <property type="match status" value="1"/>
</dbReference>
<dbReference type="SMART" id="SM00283">
    <property type="entry name" value="MA"/>
    <property type="match status" value="1"/>
</dbReference>
<name>A0ABU5KW79_9PSED</name>
<evidence type="ECO:0000256" key="6">
    <source>
        <dbReference type="ARBA" id="ARBA00022989"/>
    </source>
</evidence>
<keyword evidence="7" id="KW-0472">Membrane</keyword>
<dbReference type="PROSITE" id="PS50112">
    <property type="entry name" value="PAS"/>
    <property type="match status" value="1"/>
</dbReference>
<reference evidence="14 15" key="1">
    <citation type="submission" date="2023-11" db="EMBL/GenBank/DDBJ databases">
        <title>Draft genomes analysis of Pseudomonas asiatica isolated from milk, feces and farm soil of cows suffering from clinical mastitis.</title>
        <authorList>
            <person name="Rahman T."/>
            <person name="Das Z.C."/>
            <person name="Hoque M.N."/>
        </authorList>
    </citation>
    <scope>NUCLEOTIDE SEQUENCE [LARGE SCALE GENOMIC DNA]</scope>
    <source>
        <strain evidence="14 15">2F2</strain>
    </source>
</reference>
<feature type="coiled-coil region" evidence="10">
    <location>
        <begin position="3"/>
        <end position="30"/>
    </location>
</feature>
<evidence type="ECO:0000256" key="9">
    <source>
        <dbReference type="PROSITE-ProRule" id="PRU00284"/>
    </source>
</evidence>
<keyword evidence="5" id="KW-0418">Kinase</keyword>
<keyword evidence="2" id="KW-1003">Cell membrane</keyword>
<dbReference type="SUPFAM" id="SSF58104">
    <property type="entry name" value="Methyl-accepting chemotaxis protein (MCP) signaling domain"/>
    <property type="match status" value="1"/>
</dbReference>